<dbReference type="GO" id="GO:0046982">
    <property type="term" value="F:protein heterodimerization activity"/>
    <property type="evidence" value="ECO:0007669"/>
    <property type="project" value="InterPro"/>
</dbReference>
<proteinExistence type="predicted"/>
<dbReference type="InterPro" id="IPR009072">
    <property type="entry name" value="Histone-fold"/>
</dbReference>
<feature type="compositionally biased region" description="Polar residues" evidence="1">
    <location>
        <begin position="180"/>
        <end position="189"/>
    </location>
</feature>
<dbReference type="VEuPathDB" id="FungiDB:PSTT_16606"/>
<dbReference type="VEuPathDB" id="FungiDB:PSHT_00256"/>
<comment type="caution">
    <text evidence="2">The sequence shown here is derived from an EMBL/GenBank/DDBJ whole genome shotgun (WGS) entry which is preliminary data.</text>
</comment>
<dbReference type="EMBL" id="PKSL01000384">
    <property type="protein sequence ID" value="POV94858.1"/>
    <property type="molecule type" value="Genomic_DNA"/>
</dbReference>
<evidence type="ECO:0000313" key="2">
    <source>
        <dbReference type="EMBL" id="POV94858.1"/>
    </source>
</evidence>
<feature type="region of interest" description="Disordered" evidence="1">
    <location>
        <begin position="165"/>
        <end position="189"/>
    </location>
</feature>
<protein>
    <submittedName>
        <fullName evidence="2">Uncharacterized protein</fullName>
    </submittedName>
</protein>
<gene>
    <name evidence="2" type="ORF">PSTT_16606</name>
</gene>
<organism evidence="2 3">
    <name type="scientific">Puccinia striiformis</name>
    <dbReference type="NCBI Taxonomy" id="27350"/>
    <lineage>
        <taxon>Eukaryota</taxon>
        <taxon>Fungi</taxon>
        <taxon>Dikarya</taxon>
        <taxon>Basidiomycota</taxon>
        <taxon>Pucciniomycotina</taxon>
        <taxon>Pucciniomycetes</taxon>
        <taxon>Pucciniales</taxon>
        <taxon>Pucciniaceae</taxon>
        <taxon>Puccinia</taxon>
    </lineage>
</organism>
<evidence type="ECO:0000313" key="3">
    <source>
        <dbReference type="Proteomes" id="UP000239156"/>
    </source>
</evidence>
<dbReference type="AlphaFoldDB" id="A0A2S4UC33"/>
<reference evidence="2" key="1">
    <citation type="submission" date="2017-12" db="EMBL/GenBank/DDBJ databases">
        <title>Gene loss provides genomic basis for host adaptation in cereal stripe rust fungi.</title>
        <authorList>
            <person name="Xia C."/>
        </authorList>
    </citation>
    <scope>NUCLEOTIDE SEQUENCE [LARGE SCALE GENOMIC DNA]</scope>
    <source>
        <strain evidence="2">93-210</strain>
    </source>
</reference>
<keyword evidence="3" id="KW-1185">Reference proteome</keyword>
<feature type="compositionally biased region" description="Basic and acidic residues" evidence="1">
    <location>
        <begin position="30"/>
        <end position="40"/>
    </location>
</feature>
<evidence type="ECO:0000256" key="1">
    <source>
        <dbReference type="SAM" id="MobiDB-lite"/>
    </source>
</evidence>
<sequence>MVRVRIVSTSKGKKRKQAEADNSVDEDMGEIERAKDDGDKQALTTGINEKQLFGTCPHPSPRDGSRGIRSNLELIDTTSSNIPFYLDPMGCARRYMVAQIAQEEEIELEHLALELKAFAAHAGRCTIREEDVKLQELLEEESQHCNTTSSTLTAAATKNVGIKPKKLSKPKPVRVGGLAGTSTSRNPIA</sequence>
<dbReference type="Proteomes" id="UP000239156">
    <property type="component" value="Unassembled WGS sequence"/>
</dbReference>
<accession>A0A2S4UC33</accession>
<dbReference type="Gene3D" id="1.10.20.10">
    <property type="entry name" value="Histone, subunit A"/>
    <property type="match status" value="1"/>
</dbReference>
<feature type="region of interest" description="Disordered" evidence="1">
    <location>
        <begin position="1"/>
        <end position="67"/>
    </location>
</feature>
<name>A0A2S4UC33_9BASI</name>